<dbReference type="Proteomes" id="UP000034805">
    <property type="component" value="Unassembled WGS sequence"/>
</dbReference>
<gene>
    <name evidence="1" type="ORF">Z043_113875</name>
</gene>
<reference evidence="1 2" key="1">
    <citation type="submission" date="2015-08" db="EMBL/GenBank/DDBJ databases">
        <title>The genome of the Asian arowana (Scleropages formosus).</title>
        <authorList>
            <person name="Tan M.H."/>
            <person name="Gan H.M."/>
            <person name="Croft L.J."/>
            <person name="Austin C.M."/>
        </authorList>
    </citation>
    <scope>NUCLEOTIDE SEQUENCE [LARGE SCALE GENOMIC DNA]</scope>
    <source>
        <strain evidence="1">Aro1</strain>
    </source>
</reference>
<sequence length="123" mass="13567">MPYQVQVSGYSLQDHQWICSLIFTGPGYYASARLLCSSTSNHFVVPCSRNPESLSPGGKVTVRLRASVLRTMPGIMKRLSSAIICGKSLQSPHPGRASRVINNTPSITYVQRREKAEQAKRTT</sequence>
<name>A0A0N8JYU6_SCLFO</name>
<organism evidence="1 2">
    <name type="scientific">Scleropages formosus</name>
    <name type="common">Asian bonytongue</name>
    <name type="synonym">Osteoglossum formosum</name>
    <dbReference type="NCBI Taxonomy" id="113540"/>
    <lineage>
        <taxon>Eukaryota</taxon>
        <taxon>Metazoa</taxon>
        <taxon>Chordata</taxon>
        <taxon>Craniata</taxon>
        <taxon>Vertebrata</taxon>
        <taxon>Euteleostomi</taxon>
        <taxon>Actinopterygii</taxon>
        <taxon>Neopterygii</taxon>
        <taxon>Teleostei</taxon>
        <taxon>Osteoglossocephala</taxon>
        <taxon>Osteoglossomorpha</taxon>
        <taxon>Osteoglossiformes</taxon>
        <taxon>Osteoglossidae</taxon>
        <taxon>Scleropages</taxon>
    </lineage>
</organism>
<comment type="caution">
    <text evidence="1">The sequence shown here is derived from an EMBL/GenBank/DDBJ whole genome shotgun (WGS) entry which is preliminary data.</text>
</comment>
<dbReference type="EMBL" id="JARO02004998">
    <property type="protein sequence ID" value="KPP67521.1"/>
    <property type="molecule type" value="Genomic_DNA"/>
</dbReference>
<protein>
    <submittedName>
        <fullName evidence="1">Uncharacterized protein</fullName>
    </submittedName>
</protein>
<accession>A0A0N8JYU6</accession>
<proteinExistence type="predicted"/>
<evidence type="ECO:0000313" key="2">
    <source>
        <dbReference type="Proteomes" id="UP000034805"/>
    </source>
</evidence>
<dbReference type="AlphaFoldDB" id="A0A0N8JYU6"/>
<evidence type="ECO:0000313" key="1">
    <source>
        <dbReference type="EMBL" id="KPP67521.1"/>
    </source>
</evidence>
<feature type="non-terminal residue" evidence="1">
    <location>
        <position position="123"/>
    </location>
</feature>